<comment type="subcellular location">
    <subcellularLocation>
        <location evidence="1">Membrane</location>
        <topology evidence="1">Multi-pass membrane protein</topology>
    </subcellularLocation>
</comment>
<reference evidence="8" key="1">
    <citation type="submission" date="2016-10" db="EMBL/GenBank/DDBJ databases">
        <authorList>
            <person name="Varghese N."/>
            <person name="Submissions S."/>
        </authorList>
    </citation>
    <scope>NUCLEOTIDE SEQUENCE [LARGE SCALE GENOMIC DNA]</scope>
    <source>
        <strain evidence="8">IBRC-M10078</strain>
    </source>
</reference>
<dbReference type="AlphaFoldDB" id="A0A1H0W5F2"/>
<sequence>MENLASKKELTSQELQLLASEMDKRKKSTATTWLLWFFLGNLGVHRYYLGKIGTGVAMTFTLGGLGLWTLIDLFLINGMIQKKNGEVEQQVISELRSIRATGNKEAAATVEG</sequence>
<gene>
    <name evidence="7" type="ORF">SAMN05216565_10959</name>
</gene>
<dbReference type="PANTHER" id="PTHR21016">
    <property type="entry name" value="BETA-AMYLOID BINDING PROTEIN-RELATED"/>
    <property type="match status" value="1"/>
</dbReference>
<evidence type="ECO:0000256" key="2">
    <source>
        <dbReference type="ARBA" id="ARBA00022692"/>
    </source>
</evidence>
<keyword evidence="3 5" id="KW-1133">Transmembrane helix</keyword>
<evidence type="ECO:0000313" key="8">
    <source>
        <dbReference type="Proteomes" id="UP000199159"/>
    </source>
</evidence>
<keyword evidence="2 5" id="KW-0812">Transmembrane</keyword>
<feature type="transmembrane region" description="Helical" evidence="5">
    <location>
        <begin position="30"/>
        <end position="49"/>
    </location>
</feature>
<dbReference type="OrthoDB" id="2004788at2"/>
<evidence type="ECO:0000256" key="4">
    <source>
        <dbReference type="ARBA" id="ARBA00023136"/>
    </source>
</evidence>
<evidence type="ECO:0000313" key="7">
    <source>
        <dbReference type="EMBL" id="SDP85701.1"/>
    </source>
</evidence>
<evidence type="ECO:0000256" key="3">
    <source>
        <dbReference type="ARBA" id="ARBA00022989"/>
    </source>
</evidence>
<name>A0A1H0W5F2_9BACI</name>
<feature type="domain" description="TM2" evidence="6">
    <location>
        <begin position="26"/>
        <end position="74"/>
    </location>
</feature>
<dbReference type="STRING" id="930152.SAMN05216565_10959"/>
<dbReference type="Proteomes" id="UP000199159">
    <property type="component" value="Unassembled WGS sequence"/>
</dbReference>
<organism evidence="7 8">
    <name type="scientific">Litchfieldia salsa</name>
    <dbReference type="NCBI Taxonomy" id="930152"/>
    <lineage>
        <taxon>Bacteria</taxon>
        <taxon>Bacillati</taxon>
        <taxon>Bacillota</taxon>
        <taxon>Bacilli</taxon>
        <taxon>Bacillales</taxon>
        <taxon>Bacillaceae</taxon>
        <taxon>Litchfieldia</taxon>
    </lineage>
</organism>
<evidence type="ECO:0000259" key="6">
    <source>
        <dbReference type="Pfam" id="PF05154"/>
    </source>
</evidence>
<feature type="transmembrane region" description="Helical" evidence="5">
    <location>
        <begin position="55"/>
        <end position="76"/>
    </location>
</feature>
<dbReference type="PANTHER" id="PTHR21016:SF25">
    <property type="entry name" value="TM2 DOMAIN-CONTAINING PROTEIN DDB_G0277895-RELATED"/>
    <property type="match status" value="1"/>
</dbReference>
<dbReference type="Pfam" id="PF05154">
    <property type="entry name" value="TM2"/>
    <property type="match status" value="1"/>
</dbReference>
<evidence type="ECO:0000256" key="5">
    <source>
        <dbReference type="SAM" id="Phobius"/>
    </source>
</evidence>
<dbReference type="InterPro" id="IPR050932">
    <property type="entry name" value="TM2D1-3-like"/>
</dbReference>
<proteinExistence type="predicted"/>
<dbReference type="EMBL" id="FNJU01000009">
    <property type="protein sequence ID" value="SDP85701.1"/>
    <property type="molecule type" value="Genomic_DNA"/>
</dbReference>
<keyword evidence="8" id="KW-1185">Reference proteome</keyword>
<keyword evidence="4 5" id="KW-0472">Membrane</keyword>
<protein>
    <submittedName>
        <fullName evidence="7">TM2 domain-containing protein</fullName>
    </submittedName>
</protein>
<accession>A0A1H0W5F2</accession>
<dbReference type="InterPro" id="IPR007829">
    <property type="entry name" value="TM2"/>
</dbReference>
<dbReference type="RefSeq" id="WP_090856652.1">
    <property type="nucleotide sequence ID" value="NZ_FNJU01000009.1"/>
</dbReference>
<evidence type="ECO:0000256" key="1">
    <source>
        <dbReference type="ARBA" id="ARBA00004141"/>
    </source>
</evidence>
<dbReference type="GO" id="GO:0016020">
    <property type="term" value="C:membrane"/>
    <property type="evidence" value="ECO:0007669"/>
    <property type="project" value="UniProtKB-SubCell"/>
</dbReference>